<evidence type="ECO:0000313" key="2">
    <source>
        <dbReference type="EMBL" id="PLT44278.1"/>
    </source>
</evidence>
<dbReference type="AlphaFoldDB" id="A0A2N5N1R5"/>
<name>A0A2N5N1R5_9BACL</name>
<protein>
    <submittedName>
        <fullName evidence="2">Uncharacterized protein</fullName>
    </submittedName>
</protein>
<comment type="caution">
    <text evidence="2">The sequence shown here is derived from an EMBL/GenBank/DDBJ whole genome shotgun (WGS) entry which is preliminary data.</text>
</comment>
<keyword evidence="3" id="KW-1185">Reference proteome</keyword>
<dbReference type="EMBL" id="NFEZ01000004">
    <property type="protein sequence ID" value="PLT44278.1"/>
    <property type="molecule type" value="Genomic_DNA"/>
</dbReference>
<feature type="region of interest" description="Disordered" evidence="1">
    <location>
        <begin position="18"/>
        <end position="48"/>
    </location>
</feature>
<reference evidence="2 3" key="1">
    <citation type="submission" date="2017-05" db="EMBL/GenBank/DDBJ databases">
        <title>Functional genome analysis of Paenibacillus pasadenensis strain R16: insights on endophytic life style and antifungal activity.</title>
        <authorList>
            <person name="Passera A."/>
            <person name="Marcolungo L."/>
            <person name="Casati P."/>
            <person name="Brasca M."/>
            <person name="Quaglino F."/>
            <person name="Delledonne M."/>
        </authorList>
    </citation>
    <scope>NUCLEOTIDE SEQUENCE [LARGE SCALE GENOMIC DNA]</scope>
    <source>
        <strain evidence="2 3">R16</strain>
    </source>
</reference>
<evidence type="ECO:0000256" key="1">
    <source>
        <dbReference type="SAM" id="MobiDB-lite"/>
    </source>
</evidence>
<organism evidence="2 3">
    <name type="scientific">Paenibacillus pasadenensis</name>
    <dbReference type="NCBI Taxonomy" id="217090"/>
    <lineage>
        <taxon>Bacteria</taxon>
        <taxon>Bacillati</taxon>
        <taxon>Bacillota</taxon>
        <taxon>Bacilli</taxon>
        <taxon>Bacillales</taxon>
        <taxon>Paenibacillaceae</taxon>
        <taxon>Paenibacillus</taxon>
    </lineage>
</organism>
<proteinExistence type="predicted"/>
<accession>A0A2N5N1R5</accession>
<sequence length="48" mass="5194">MGCCGCSLRRFLHEKVAGQSRTRAAHPLTGKRLSAITSSRINHSGGKR</sequence>
<evidence type="ECO:0000313" key="3">
    <source>
        <dbReference type="Proteomes" id="UP000234789"/>
    </source>
</evidence>
<dbReference type="Proteomes" id="UP000234789">
    <property type="component" value="Unassembled WGS sequence"/>
</dbReference>
<gene>
    <name evidence="2" type="ORF">B8V81_2709</name>
</gene>